<reference evidence="1" key="1">
    <citation type="journal article" date="1999" name="Methods Enzymol.">
        <title>High-efficiency full-length cDNA cloning.</title>
        <authorList>
            <person name="Carninci P."/>
            <person name="Hayashizaki Y."/>
        </authorList>
    </citation>
    <scope>NUCLEOTIDE SEQUENCE</scope>
    <source>
        <strain evidence="1">C57BL/6J</strain>
        <tissue evidence="1">Thymus</tissue>
    </source>
</reference>
<name>Q3TEN3_MOUSE</name>
<reference evidence="1" key="7">
    <citation type="journal article" date="2005" name="Science">
        <title>The Transcriptional Landscape of the Mammalian Genome.</title>
        <authorList>
            <consortium name="The FANTOM Consortium"/>
            <consortium name="Riken Genome Exploration Research Group and Genome Science Group (Genome Network Project Core Group)"/>
        </authorList>
    </citation>
    <scope>NUCLEOTIDE SEQUENCE</scope>
    <source>
        <strain evidence="1">C57BL/6J</strain>
        <tissue evidence="1">Thymus</tissue>
    </source>
</reference>
<dbReference type="AGR" id="MGI:3041250"/>
<sequence>MSVEAWQIKRMTPAWWKTIGMLDDVETGVPSMPLRGSTIKIIVFSFFFFFNYQNHNVEVLCVISKSDVLATDMPKPRRPTK</sequence>
<dbReference type="AlphaFoldDB" id="Q3TEN3"/>
<gene>
    <name evidence="2" type="primary">BC031361</name>
</gene>
<accession>Q3TEN3</accession>
<proteinExistence type="evidence at transcript level"/>
<reference evidence="1" key="5">
    <citation type="journal article" date="2002" name="Nature">
        <title>Analysis of the mouse transcriptome based on functional annotation of 60,770 full-length cDNAs.</title>
        <authorList>
            <consortium name="The FANTOM Consortium and the RIKEN Genome Exploration Research Group Phase I and II Team"/>
        </authorList>
    </citation>
    <scope>NUCLEOTIDE SEQUENCE</scope>
    <source>
        <strain evidence="1">C57BL/6J</strain>
        <tissue evidence="1">Thymus</tissue>
    </source>
</reference>
<evidence type="ECO:0000313" key="2">
    <source>
        <dbReference type="MGI" id="MGI:3041250"/>
    </source>
</evidence>
<organism evidence="1">
    <name type="scientific">Mus musculus</name>
    <name type="common">Mouse</name>
    <dbReference type="NCBI Taxonomy" id="10090"/>
    <lineage>
        <taxon>Eukaryota</taxon>
        <taxon>Metazoa</taxon>
        <taxon>Chordata</taxon>
        <taxon>Craniata</taxon>
        <taxon>Vertebrata</taxon>
        <taxon>Euteleostomi</taxon>
        <taxon>Mammalia</taxon>
        <taxon>Eutheria</taxon>
        <taxon>Euarchontoglires</taxon>
        <taxon>Glires</taxon>
        <taxon>Rodentia</taxon>
        <taxon>Myomorpha</taxon>
        <taxon>Muroidea</taxon>
        <taxon>Muridae</taxon>
        <taxon>Murinae</taxon>
        <taxon>Mus</taxon>
        <taxon>Mus</taxon>
    </lineage>
</organism>
<dbReference type="EMBL" id="AK169533">
    <property type="protein sequence ID" value="BAE41215.1"/>
    <property type="molecule type" value="mRNA"/>
</dbReference>
<protein>
    <submittedName>
        <fullName evidence="1">Uncharacterized protein</fullName>
    </submittedName>
</protein>
<reference evidence="1" key="8">
    <citation type="journal article" date="2005" name="Science">
        <title>Antisense Transcription in the Mammalian Transcriptome.</title>
        <authorList>
            <consortium name="RIKEN Genome Exploration Research Group and Genome Science Group (Genome Network Project Core Group) and the FANTOM Consortium"/>
        </authorList>
    </citation>
    <scope>NUCLEOTIDE SEQUENCE</scope>
    <source>
        <strain evidence="1">C57BL/6J</strain>
        <tissue evidence="1">Thymus</tissue>
    </source>
</reference>
<evidence type="ECO:0000313" key="1">
    <source>
        <dbReference type="EMBL" id="BAE41215.1"/>
    </source>
</evidence>
<reference evidence="1" key="4">
    <citation type="journal article" date="2001" name="Nature">
        <title>Functional annotation of a full-length mouse cDNA collection.</title>
        <authorList>
            <consortium name="The RIKEN Genome Exploration Research Group Phase II Team and the FANTOM Consortium"/>
        </authorList>
    </citation>
    <scope>NUCLEOTIDE SEQUENCE</scope>
    <source>
        <strain evidence="1">C57BL/6J</strain>
        <tissue evidence="1">Thymus</tissue>
    </source>
</reference>
<dbReference type="MGI" id="MGI:3041250">
    <property type="gene designation" value="BC031361"/>
</dbReference>
<reference evidence="1" key="3">
    <citation type="journal article" date="2000" name="Genome Res.">
        <title>RIKEN integrated sequence analysis (RISA) system--384-format sequencing pipeline with 384 multicapillary sequencer.</title>
        <authorList>
            <person name="Shibata K."/>
            <person name="Itoh M."/>
            <person name="Aizawa K."/>
            <person name="Nagaoka S."/>
            <person name="Sasaki N."/>
            <person name="Carninci P."/>
            <person name="Konno H."/>
            <person name="Akiyama J."/>
            <person name="Nishi K."/>
            <person name="Kitsunai T."/>
            <person name="Tashiro H."/>
            <person name="Itoh M."/>
            <person name="Sumi N."/>
            <person name="Ishii Y."/>
            <person name="Nakamura S."/>
            <person name="Hazama M."/>
            <person name="Nishine T."/>
            <person name="Harada A."/>
            <person name="Yamamoto R."/>
            <person name="Matsumoto H."/>
            <person name="Sakaguchi S."/>
            <person name="Ikegami T."/>
            <person name="Kashiwagi K."/>
            <person name="Fujiwake S."/>
            <person name="Inoue K."/>
            <person name="Togawa Y."/>
            <person name="Izawa M."/>
            <person name="Ohara E."/>
            <person name="Watahiki M."/>
            <person name="Yoneda Y."/>
            <person name="Ishikawa T."/>
            <person name="Ozawa K."/>
            <person name="Tanaka T."/>
            <person name="Matsuura S."/>
            <person name="Kawai J."/>
            <person name="Okazaki Y."/>
            <person name="Muramatsu M."/>
            <person name="Inoue Y."/>
            <person name="Kira A."/>
            <person name="Hayashizaki Y."/>
        </authorList>
    </citation>
    <scope>NUCLEOTIDE SEQUENCE</scope>
    <source>
        <strain evidence="1">C57BL/6J</strain>
        <tissue evidence="1">Thymus</tissue>
    </source>
</reference>
<reference evidence="1" key="2">
    <citation type="journal article" date="2000" name="Genome Res.">
        <title>Normalization and subtraction of cap-trapper-selected cDNAs to prepare full-length cDNA libraries for rapid discovery of new genes.</title>
        <authorList>
            <person name="Carninci P."/>
            <person name="Shibata Y."/>
            <person name="Hayatsu N."/>
            <person name="Sugahara Y."/>
            <person name="Shibata K."/>
            <person name="Itoh M."/>
            <person name="Konno H."/>
            <person name="Okazaki Y."/>
            <person name="Muramatsu M."/>
            <person name="Hayashizaki Y."/>
        </authorList>
    </citation>
    <scope>NUCLEOTIDE SEQUENCE</scope>
    <source>
        <strain evidence="1">C57BL/6J</strain>
        <tissue evidence="1">Thymus</tissue>
    </source>
</reference>
<reference evidence="1" key="6">
    <citation type="submission" date="2004-04" db="EMBL/GenBank/DDBJ databases">
        <authorList>
            <person name="Arakawa T."/>
            <person name="Carninci P."/>
            <person name="Fukuda S."/>
            <person name="Hashizume W."/>
            <person name="Hayashida K."/>
            <person name="Hori F."/>
            <person name="Iida J."/>
            <person name="Imamura K."/>
            <person name="Imotani K."/>
            <person name="Itoh M."/>
            <person name="Kanagawa S."/>
            <person name="Kawai J."/>
            <person name="Kojima M."/>
            <person name="Konno H."/>
            <person name="Murata M."/>
            <person name="Nakamura M."/>
            <person name="Ninomiya N."/>
            <person name="Nishiyori H."/>
            <person name="Nomura K."/>
            <person name="Ohno M."/>
            <person name="Sakazume N."/>
            <person name="Sano H."/>
            <person name="Sasaki D."/>
            <person name="Shibata K."/>
            <person name="Shiraki T."/>
            <person name="Tagami M."/>
            <person name="Tagami Y."/>
            <person name="Waki K."/>
            <person name="Watahiki A."/>
            <person name="Muramatsu M."/>
            <person name="Hayashizaki Y."/>
        </authorList>
    </citation>
    <scope>NUCLEOTIDE SEQUENCE</scope>
    <source>
        <strain evidence="1">C57BL/6J</strain>
        <tissue evidence="1">Thymus</tissue>
    </source>
</reference>